<dbReference type="SMART" id="SM01208">
    <property type="entry name" value="G5"/>
    <property type="match status" value="1"/>
</dbReference>
<protein>
    <submittedName>
        <fullName evidence="5">VanW family protein</fullName>
    </submittedName>
</protein>
<keyword evidence="2" id="KW-0175">Coiled coil</keyword>
<feature type="coiled-coil region" evidence="2">
    <location>
        <begin position="147"/>
        <end position="174"/>
    </location>
</feature>
<dbReference type="RefSeq" id="WP_251871783.1">
    <property type="nucleotide sequence ID" value="NZ_CP098755.1"/>
</dbReference>
<evidence type="ECO:0000313" key="5">
    <source>
        <dbReference type="EMBL" id="USG64672.1"/>
    </source>
</evidence>
<feature type="domain" description="G5" evidence="4">
    <location>
        <begin position="378"/>
        <end position="453"/>
    </location>
</feature>
<name>A0ABY4WC81_9BACL</name>
<proteinExistence type="predicted"/>
<keyword evidence="6" id="KW-1185">Reference proteome</keyword>
<keyword evidence="1" id="KW-0732">Signal</keyword>
<gene>
    <name evidence="5" type="ORF">NDK47_21395</name>
</gene>
<evidence type="ECO:0000256" key="3">
    <source>
        <dbReference type="SAM" id="MobiDB-lite"/>
    </source>
</evidence>
<reference evidence="5" key="1">
    <citation type="submission" date="2022-06" db="EMBL/GenBank/DDBJ databases">
        <title>Genome sequencing of Brevibacillus sp. BB3-R1.</title>
        <authorList>
            <person name="Heo J."/>
            <person name="Lee D."/>
            <person name="Won M."/>
            <person name="Han B.-H."/>
            <person name="Hong S.-B."/>
            <person name="Kwon S.-W."/>
        </authorList>
    </citation>
    <scope>NUCLEOTIDE SEQUENCE</scope>
    <source>
        <strain evidence="5">BB3-R1</strain>
    </source>
</reference>
<dbReference type="EMBL" id="CP098755">
    <property type="protein sequence ID" value="USG64672.1"/>
    <property type="molecule type" value="Genomic_DNA"/>
</dbReference>
<evidence type="ECO:0000256" key="2">
    <source>
        <dbReference type="SAM" id="Coils"/>
    </source>
</evidence>
<evidence type="ECO:0000259" key="4">
    <source>
        <dbReference type="SMART" id="SM01208"/>
    </source>
</evidence>
<evidence type="ECO:0000313" key="6">
    <source>
        <dbReference type="Proteomes" id="UP001056500"/>
    </source>
</evidence>
<feature type="region of interest" description="Disordered" evidence="3">
    <location>
        <begin position="493"/>
        <end position="559"/>
    </location>
</feature>
<dbReference type="Proteomes" id="UP001056500">
    <property type="component" value="Chromosome"/>
</dbReference>
<accession>A0ABY4WC81</accession>
<dbReference type="Pfam" id="PF04294">
    <property type="entry name" value="VanW"/>
    <property type="match status" value="1"/>
</dbReference>
<dbReference type="InterPro" id="IPR011098">
    <property type="entry name" value="G5_dom"/>
</dbReference>
<dbReference type="InterPro" id="IPR052913">
    <property type="entry name" value="Glycopeptide_resist_protein"/>
</dbReference>
<dbReference type="PANTHER" id="PTHR35788">
    <property type="entry name" value="EXPORTED PROTEIN-RELATED"/>
    <property type="match status" value="1"/>
</dbReference>
<dbReference type="PANTHER" id="PTHR35788:SF1">
    <property type="entry name" value="EXPORTED PROTEIN"/>
    <property type="match status" value="1"/>
</dbReference>
<evidence type="ECO:0000256" key="1">
    <source>
        <dbReference type="ARBA" id="ARBA00022729"/>
    </source>
</evidence>
<dbReference type="InterPro" id="IPR022029">
    <property type="entry name" value="YoaR-like_PG-bd"/>
</dbReference>
<organism evidence="5 6">
    <name type="scientific">Brevibacillus ruminantium</name>
    <dbReference type="NCBI Taxonomy" id="2950604"/>
    <lineage>
        <taxon>Bacteria</taxon>
        <taxon>Bacillati</taxon>
        <taxon>Bacillota</taxon>
        <taxon>Bacilli</taxon>
        <taxon>Bacillales</taxon>
        <taxon>Paenibacillaceae</taxon>
        <taxon>Brevibacillus</taxon>
    </lineage>
</organism>
<dbReference type="InterPro" id="IPR007391">
    <property type="entry name" value="Vancomycin_resist_VanW"/>
</dbReference>
<dbReference type="Pfam" id="PF12229">
    <property type="entry name" value="PG_binding_4"/>
    <property type="match status" value="1"/>
</dbReference>
<sequence>MVRKKQFKLMGKVWTILLIQSCVFGVAALLASGLWERPEAAIASRLPDLRVAGVSLEGMTMEQARNSVQESIAKLSDLPIVLTKEQTVFSLDKDKLGIRFEVEKTWEKVAEQAERSSGIRGFVYGLTGEPADRSIPLAVVYDRSELIRQVTEIARKVEQQAEAATLRIEQNRALVVPEMIGYRVNVEKTVADIENELQLPRTELRIPLQGEKESPAIVSKDLENSVHLLAEWTAPLNTAVPDRFVNVKQAASLLNGTILLPNQVLSFNEKTGPYTEAKGYHPSASPKQDTIPDGLGGSAAQVASALFETSVLSGLDIIERHQARRPVDFQRLGMEAVVNGRDMDLRVANRQTAPVYIHAVVEDSRLRVALFGGAASSKEKPLLLTDIDEHFPPDTIVRADRSLVTNQERIVRIGENGLRAKVYLYFPQADKKVLVADNLYPPIPNVVAVGPQLARSKRTDNTEADWPLEAGAEDWSENGTDWTPDYVYGDQGEYLDGTWPGGTESSSQASSIKPPDIDVLPGQPSEPVSTGGVPGAGGSPSGTVEKKNGVIILHDAPVR</sequence>